<organism evidence="3 4">
    <name type="scientific">Engystomops pustulosus</name>
    <name type="common">Tungara frog</name>
    <name type="synonym">Physalaemus pustulosus</name>
    <dbReference type="NCBI Taxonomy" id="76066"/>
    <lineage>
        <taxon>Eukaryota</taxon>
        <taxon>Metazoa</taxon>
        <taxon>Chordata</taxon>
        <taxon>Craniata</taxon>
        <taxon>Vertebrata</taxon>
        <taxon>Euteleostomi</taxon>
        <taxon>Amphibia</taxon>
        <taxon>Batrachia</taxon>
        <taxon>Anura</taxon>
        <taxon>Neobatrachia</taxon>
        <taxon>Hyloidea</taxon>
        <taxon>Leptodactylidae</taxon>
        <taxon>Leiuperinae</taxon>
        <taxon>Engystomops</taxon>
    </lineage>
</organism>
<dbReference type="GO" id="GO:0008270">
    <property type="term" value="F:zinc ion binding"/>
    <property type="evidence" value="ECO:0007669"/>
    <property type="project" value="InterPro"/>
</dbReference>
<dbReference type="InterPro" id="IPR003604">
    <property type="entry name" value="Matrin/U1-like-C_Znf_C2H2"/>
</dbReference>
<dbReference type="GO" id="GO:0003676">
    <property type="term" value="F:nucleic acid binding"/>
    <property type="evidence" value="ECO:0007669"/>
    <property type="project" value="InterPro"/>
</dbReference>
<dbReference type="AlphaFoldDB" id="A0AAV6ZFB0"/>
<dbReference type="InterPro" id="IPR013087">
    <property type="entry name" value="Znf_C2H2_type"/>
</dbReference>
<dbReference type="Pfam" id="PF12874">
    <property type="entry name" value="zf-met"/>
    <property type="match status" value="2"/>
</dbReference>
<reference evidence="3" key="1">
    <citation type="thesis" date="2020" institute="ProQuest LLC" country="789 East Eisenhower Parkway, Ann Arbor, MI, USA">
        <title>Comparative Genomics and Chromosome Evolution.</title>
        <authorList>
            <person name="Mudd A.B."/>
        </authorList>
    </citation>
    <scope>NUCLEOTIDE SEQUENCE</scope>
    <source>
        <strain evidence="3">237g6f4</strain>
        <tissue evidence="3">Blood</tissue>
    </source>
</reference>
<dbReference type="InterPro" id="IPR036236">
    <property type="entry name" value="Znf_C2H2_sf"/>
</dbReference>
<feature type="compositionally biased region" description="Low complexity" evidence="1">
    <location>
        <begin position="218"/>
        <end position="227"/>
    </location>
</feature>
<feature type="compositionally biased region" description="Basic and acidic residues" evidence="1">
    <location>
        <begin position="338"/>
        <end position="358"/>
    </location>
</feature>
<dbReference type="SUPFAM" id="SSF57667">
    <property type="entry name" value="beta-beta-alpha zinc fingers"/>
    <property type="match status" value="2"/>
</dbReference>
<feature type="compositionally biased region" description="Low complexity" evidence="1">
    <location>
        <begin position="283"/>
        <end position="299"/>
    </location>
</feature>
<feature type="compositionally biased region" description="Basic residues" evidence="1">
    <location>
        <begin position="304"/>
        <end position="324"/>
    </location>
</feature>
<evidence type="ECO:0000259" key="2">
    <source>
        <dbReference type="PROSITE" id="PS00028"/>
    </source>
</evidence>
<feature type="compositionally biased region" description="Basic and acidic residues" evidence="1">
    <location>
        <begin position="366"/>
        <end position="376"/>
    </location>
</feature>
<proteinExistence type="predicted"/>
<name>A0AAV6ZFB0_ENGPU</name>
<dbReference type="EMBL" id="WNYA01000644">
    <property type="protein sequence ID" value="KAG8547705.1"/>
    <property type="molecule type" value="Genomic_DNA"/>
</dbReference>
<evidence type="ECO:0000313" key="3">
    <source>
        <dbReference type="EMBL" id="KAG8547706.1"/>
    </source>
</evidence>
<dbReference type="SMART" id="SM00451">
    <property type="entry name" value="ZnF_U1"/>
    <property type="match status" value="3"/>
</dbReference>
<feature type="region of interest" description="Disordered" evidence="1">
    <location>
        <begin position="22"/>
        <end position="65"/>
    </location>
</feature>
<dbReference type="PROSITE" id="PS00028">
    <property type="entry name" value="ZINC_FINGER_C2H2_1"/>
    <property type="match status" value="2"/>
</dbReference>
<accession>A0AAV6ZFB0</accession>
<keyword evidence="4" id="KW-1185">Reference proteome</keyword>
<feature type="domain" description="C2H2-type" evidence="2">
    <location>
        <begin position="134"/>
        <end position="156"/>
    </location>
</feature>
<sequence length="403" mass="46181">MVFSSPVVAQSHYIGKIHTKKLKQMSGEQNEWPPEPEENETAVTESNPTSSPLTEKSNQQDASDDLSCMDNAIDLNDPNKYCKLCGATFNKPLVAQQHYNGKKHARNEIRRKLKEEMGDTGVPMDSGGEGIFVCPICSITLTSIEMYKSHMQGNKHQIKETMVANVMKTTKKSYDSFQDELADYIKVQKARGLEPKTQFRQDNSDSCEEEEPVPVPVHPKVTPVAPYKYPPHPPHHPMPYPAYNPHHPPDPRAAGRDKPYRPQMPLPKIPNKIASHRKHPRSSSDSSDESSSSSSDESSGSYKKEKRHKREHRSKERKHHHNRSKREDRSSERKKRKTADSDSGKDDCERERKAEDSSKHRKDKKKREEQTADKEVKKPKKVKKIEDPRTEEEMLWDESILGF</sequence>
<gene>
    <name evidence="3" type="ORF">GDO81_027754</name>
</gene>
<feature type="compositionally biased region" description="Basic and acidic residues" evidence="1">
    <location>
        <begin position="247"/>
        <end position="260"/>
    </location>
</feature>
<dbReference type="Proteomes" id="UP000824782">
    <property type="component" value="Unassembled WGS sequence"/>
</dbReference>
<feature type="region of interest" description="Disordered" evidence="1">
    <location>
        <begin position="195"/>
        <end position="390"/>
    </location>
</feature>
<comment type="caution">
    <text evidence="3">The sequence shown here is derived from an EMBL/GenBank/DDBJ whole genome shotgun (WGS) entry which is preliminary data.</text>
</comment>
<dbReference type="PANTHER" id="PTHR46742">
    <property type="entry name" value="LYSINE-RICH COILED-COIL PROTEIN 1"/>
    <property type="match status" value="1"/>
</dbReference>
<evidence type="ECO:0000313" key="4">
    <source>
        <dbReference type="Proteomes" id="UP000824782"/>
    </source>
</evidence>
<dbReference type="Gene3D" id="3.30.160.60">
    <property type="entry name" value="Classic Zinc Finger"/>
    <property type="match status" value="3"/>
</dbReference>
<feature type="compositionally biased region" description="Polar residues" evidence="1">
    <location>
        <begin position="41"/>
        <end position="61"/>
    </location>
</feature>
<evidence type="ECO:0000256" key="1">
    <source>
        <dbReference type="SAM" id="MobiDB-lite"/>
    </source>
</evidence>
<dbReference type="PANTHER" id="PTHR46742:SF2">
    <property type="entry name" value="ZINC FINGER MATRIN-TYPE PROTEIN 1"/>
    <property type="match status" value="1"/>
</dbReference>
<feature type="domain" description="C2H2-type" evidence="2">
    <location>
        <begin position="82"/>
        <end position="104"/>
    </location>
</feature>
<protein>
    <recommendedName>
        <fullName evidence="2">C2H2-type domain-containing protein</fullName>
    </recommendedName>
</protein>
<dbReference type="SMART" id="SM00355">
    <property type="entry name" value="ZnF_C2H2"/>
    <property type="match status" value="2"/>
</dbReference>
<feature type="compositionally biased region" description="Pro residues" evidence="1">
    <location>
        <begin position="228"/>
        <end position="242"/>
    </location>
</feature>
<dbReference type="EMBL" id="WNYA01000644">
    <property type="protein sequence ID" value="KAG8547706.1"/>
    <property type="molecule type" value="Genomic_DNA"/>
</dbReference>